<dbReference type="EMBL" id="KE651167">
    <property type="protein sequence ID" value="EEB08596.1"/>
    <property type="molecule type" value="Genomic_DNA"/>
</dbReference>
<gene>
    <name evidence="11" type="primary">gga21</name>
    <name evidence="10" type="ORF">SJAG_03756</name>
</gene>
<dbReference type="Gene3D" id="1.20.58.160">
    <property type="match status" value="1"/>
</dbReference>
<dbReference type="PROSITE" id="PS50180">
    <property type="entry name" value="GAE"/>
    <property type="match status" value="1"/>
</dbReference>
<feature type="domain" description="GAT" evidence="9">
    <location>
        <begin position="180"/>
        <end position="302"/>
    </location>
</feature>
<evidence type="ECO:0000256" key="4">
    <source>
        <dbReference type="ARBA" id="ARBA00023034"/>
    </source>
</evidence>
<dbReference type="GO" id="GO:0042147">
    <property type="term" value="P:retrograde transport, endosome to Golgi"/>
    <property type="evidence" value="ECO:0007669"/>
    <property type="project" value="EnsemblFungi"/>
</dbReference>
<dbReference type="Pfam" id="PF02883">
    <property type="entry name" value="Alpha_adaptinC2"/>
    <property type="match status" value="1"/>
</dbReference>
<dbReference type="GeneID" id="7050400"/>
<dbReference type="OrthoDB" id="2018246at2759"/>
<feature type="region of interest" description="Disordered" evidence="6">
    <location>
        <begin position="329"/>
        <end position="359"/>
    </location>
</feature>
<evidence type="ECO:0000256" key="2">
    <source>
        <dbReference type="ARBA" id="ARBA00022448"/>
    </source>
</evidence>
<dbReference type="InterPro" id="IPR038425">
    <property type="entry name" value="GAT_sf"/>
</dbReference>
<evidence type="ECO:0000259" key="9">
    <source>
        <dbReference type="PROSITE" id="PS50909"/>
    </source>
</evidence>
<feature type="compositionally biased region" description="Low complexity" evidence="6">
    <location>
        <begin position="336"/>
        <end position="359"/>
    </location>
</feature>
<dbReference type="SUPFAM" id="SSF48464">
    <property type="entry name" value="ENTH/VHS domain"/>
    <property type="match status" value="1"/>
</dbReference>
<comment type="function">
    <text evidence="5">May play a role in the regulation of membrane traffic through the trans-Golgi network.</text>
</comment>
<keyword evidence="3" id="KW-0653">Protein transport</keyword>
<evidence type="ECO:0000256" key="3">
    <source>
        <dbReference type="ARBA" id="ARBA00022927"/>
    </source>
</evidence>
<evidence type="ECO:0000313" key="12">
    <source>
        <dbReference type="Proteomes" id="UP000001744"/>
    </source>
</evidence>
<keyword evidence="2" id="KW-0813">Transport</keyword>
<dbReference type="InterPro" id="IPR013041">
    <property type="entry name" value="Clathrin_app_Ig-like_sf"/>
</dbReference>
<dbReference type="GO" id="GO:0005829">
    <property type="term" value="C:cytosol"/>
    <property type="evidence" value="ECO:0007669"/>
    <property type="project" value="GOC"/>
</dbReference>
<dbReference type="InterPro" id="IPR002014">
    <property type="entry name" value="VHS_dom"/>
</dbReference>
<dbReference type="eggNOG" id="KOG1087">
    <property type="taxonomic scope" value="Eukaryota"/>
</dbReference>
<evidence type="ECO:0008006" key="13">
    <source>
        <dbReference type="Google" id="ProtNLM"/>
    </source>
</evidence>
<dbReference type="STRING" id="402676.B6K2V6"/>
<reference evidence="10 12" key="1">
    <citation type="journal article" date="2011" name="Science">
        <title>Comparative functional genomics of the fission yeasts.</title>
        <authorList>
            <person name="Rhind N."/>
            <person name="Chen Z."/>
            <person name="Yassour M."/>
            <person name="Thompson D.A."/>
            <person name="Haas B.J."/>
            <person name="Habib N."/>
            <person name="Wapinski I."/>
            <person name="Roy S."/>
            <person name="Lin M.F."/>
            <person name="Heiman D.I."/>
            <person name="Young S.K."/>
            <person name="Furuya K."/>
            <person name="Guo Y."/>
            <person name="Pidoux A."/>
            <person name="Chen H.M."/>
            <person name="Robbertse B."/>
            <person name="Goldberg J.M."/>
            <person name="Aoki K."/>
            <person name="Bayne E.H."/>
            <person name="Berlin A.M."/>
            <person name="Desjardins C.A."/>
            <person name="Dobbs E."/>
            <person name="Dukaj L."/>
            <person name="Fan L."/>
            <person name="FitzGerald M.G."/>
            <person name="French C."/>
            <person name="Gujja S."/>
            <person name="Hansen K."/>
            <person name="Keifenheim D."/>
            <person name="Levin J.Z."/>
            <person name="Mosher R.A."/>
            <person name="Mueller C.A."/>
            <person name="Pfiffner J."/>
            <person name="Priest M."/>
            <person name="Russ C."/>
            <person name="Smialowska A."/>
            <person name="Swoboda P."/>
            <person name="Sykes S.M."/>
            <person name="Vaughn M."/>
            <person name="Vengrova S."/>
            <person name="Yoder R."/>
            <person name="Zeng Q."/>
            <person name="Allshire R."/>
            <person name="Baulcombe D."/>
            <person name="Birren B.W."/>
            <person name="Brown W."/>
            <person name="Ekwall K."/>
            <person name="Kellis M."/>
            <person name="Leatherwood J."/>
            <person name="Levin H."/>
            <person name="Margalit H."/>
            <person name="Martienssen R."/>
            <person name="Nieduszynski C.A."/>
            <person name="Spatafora J.W."/>
            <person name="Friedman N."/>
            <person name="Dalgaard J.Z."/>
            <person name="Baumann P."/>
            <person name="Niki H."/>
            <person name="Regev A."/>
            <person name="Nusbaum C."/>
        </authorList>
    </citation>
    <scope>NUCLEOTIDE SEQUENCE [LARGE SCALE GENOMIC DNA]</scope>
    <source>
        <strain evidence="12">yFS275 / FY16936</strain>
    </source>
</reference>
<dbReference type="PROSITE" id="PS50179">
    <property type="entry name" value="VHS"/>
    <property type="match status" value="1"/>
</dbReference>
<dbReference type="GO" id="GO:0006896">
    <property type="term" value="P:Golgi to vacuole transport"/>
    <property type="evidence" value="ECO:0000318"/>
    <property type="project" value="GO_Central"/>
</dbReference>
<accession>B6K2V6</accession>
<dbReference type="InterPro" id="IPR004152">
    <property type="entry name" value="GAT_dom"/>
</dbReference>
<dbReference type="SUPFAM" id="SSF49348">
    <property type="entry name" value="Clathrin adaptor appendage domain"/>
    <property type="match status" value="1"/>
</dbReference>
<dbReference type="SUPFAM" id="SSF89009">
    <property type="entry name" value="GAT-like domain"/>
    <property type="match status" value="1"/>
</dbReference>
<protein>
    <recommendedName>
        <fullName evidence="13">Adaptin</fullName>
    </recommendedName>
</protein>
<dbReference type="Gene3D" id="2.60.40.1230">
    <property type="match status" value="1"/>
</dbReference>
<dbReference type="GO" id="GO:0005802">
    <property type="term" value="C:trans-Golgi network"/>
    <property type="evidence" value="ECO:0000318"/>
    <property type="project" value="GO_Central"/>
</dbReference>
<dbReference type="SMART" id="SM00288">
    <property type="entry name" value="VHS"/>
    <property type="match status" value="1"/>
</dbReference>
<dbReference type="Proteomes" id="UP000001744">
    <property type="component" value="Unassembled WGS sequence"/>
</dbReference>
<dbReference type="JaponicusDB" id="SJAG_03756">
    <property type="gene designation" value="gga21"/>
</dbReference>
<dbReference type="InterPro" id="IPR052653">
    <property type="entry name" value="ARF-binding"/>
</dbReference>
<organism evidence="10 12">
    <name type="scientific">Schizosaccharomyces japonicus (strain yFS275 / FY16936)</name>
    <name type="common">Fission yeast</name>
    <dbReference type="NCBI Taxonomy" id="402676"/>
    <lineage>
        <taxon>Eukaryota</taxon>
        <taxon>Fungi</taxon>
        <taxon>Dikarya</taxon>
        <taxon>Ascomycota</taxon>
        <taxon>Taphrinomycotina</taxon>
        <taxon>Schizosaccharomycetes</taxon>
        <taxon>Schizosaccharomycetales</taxon>
        <taxon>Schizosaccharomycetaceae</taxon>
        <taxon>Schizosaccharomyces</taxon>
    </lineage>
</organism>
<evidence type="ECO:0000313" key="10">
    <source>
        <dbReference type="EMBL" id="EEB08596.1"/>
    </source>
</evidence>
<evidence type="ECO:0000313" key="11">
    <source>
        <dbReference type="JaponicusDB" id="SJAG_03756"/>
    </source>
</evidence>
<dbReference type="CDD" id="cd16998">
    <property type="entry name" value="VHS_GGA_fungi"/>
    <property type="match status" value="1"/>
</dbReference>
<dbReference type="HOGENOM" id="CLU_017092_0_0_1"/>
<name>B6K2V6_SCHJY</name>
<dbReference type="InterPro" id="IPR008942">
    <property type="entry name" value="ENTH_VHS"/>
</dbReference>
<dbReference type="SMART" id="SM00809">
    <property type="entry name" value="Alpha_adaptinC2"/>
    <property type="match status" value="1"/>
</dbReference>
<dbReference type="InterPro" id="IPR008152">
    <property type="entry name" value="Clathrin_a/b/g-adaptin_app_Ig"/>
</dbReference>
<evidence type="ECO:0000259" key="8">
    <source>
        <dbReference type="PROSITE" id="PS50180"/>
    </source>
</evidence>
<dbReference type="Pfam" id="PF00790">
    <property type="entry name" value="VHS"/>
    <property type="match status" value="1"/>
</dbReference>
<feature type="domain" description="GAE" evidence="8">
    <location>
        <begin position="401"/>
        <end position="521"/>
    </location>
</feature>
<dbReference type="GO" id="GO:0043328">
    <property type="term" value="P:protein transport to vacuole involved in ubiquitin-dependent protein catabolic process via the multivesicular body sorting pathway"/>
    <property type="evidence" value="ECO:0000318"/>
    <property type="project" value="GO_Central"/>
</dbReference>
<dbReference type="PANTHER" id="PTHR47180">
    <property type="entry name" value="ADP-RIBOSYLATION FACTOR-BINDING PROTEIN GGA1-RELATED"/>
    <property type="match status" value="1"/>
</dbReference>
<sequence>MNGSRSSRALLKYINKATDPFNLEPNLALNLEIADYINEKQGNLPREAALLLLKRLNLGNPTVAYLSLNLLDILVKNCGYPFHLQLASEDFLKRFLQCFPVHPPLRLNKIHKKILEMLEEWNILLCKNSRHRADFTRIHDMRELMAYRGYKFPKVDKDAINVMIPKSTLRSAQELAKEDRIAHEAKLQELLRRGTPMDLAEANALMKIIAGYEKDDTEDYYATASADIENITKKTHLVQRMLSGEHVGEESLEEAIDSLKACQTTVNRLLQEESEDEYYVSKLLELNDLIHSVLGQCNEQNVHGQPSEKMDAAVDSATSNIQSLSLIDFGDEPTQASPSAGASALSSENSSSTPNPVSNAFSLDKVEQKETSNSSSVFDLLQDPAFIPSVPAATATTASSIAQPSVSICKTDSLSLEVFALNSSNVDDSLTVRFKAVFSNNNTNPVSKINLQIAVVKSLHLELHPIQGAPELAPESKDALSEIFDVSKVPVSSESVKIRWRLSWLCGPTPCSSTGESVLPFTHTP</sequence>
<keyword evidence="4" id="KW-0333">Golgi apparatus</keyword>
<evidence type="ECO:0000256" key="5">
    <source>
        <dbReference type="ARBA" id="ARBA00053552"/>
    </source>
</evidence>
<comment type="subcellular location">
    <subcellularLocation>
        <location evidence="1">Golgi apparatus</location>
        <location evidence="1">trans-Golgi network</location>
    </subcellularLocation>
</comment>
<feature type="domain" description="VHS" evidence="7">
    <location>
        <begin position="17"/>
        <end position="153"/>
    </location>
</feature>
<evidence type="ECO:0000256" key="6">
    <source>
        <dbReference type="SAM" id="MobiDB-lite"/>
    </source>
</evidence>
<dbReference type="OMA" id="LEEWNYM"/>
<dbReference type="GO" id="GO:0043130">
    <property type="term" value="F:ubiquitin binding"/>
    <property type="evidence" value="ECO:0000318"/>
    <property type="project" value="GO_Central"/>
</dbReference>
<keyword evidence="12" id="KW-1185">Reference proteome</keyword>
<dbReference type="VEuPathDB" id="FungiDB:SJAG_03756"/>
<evidence type="ECO:0000256" key="1">
    <source>
        <dbReference type="ARBA" id="ARBA00004601"/>
    </source>
</evidence>
<dbReference type="GO" id="GO:0035091">
    <property type="term" value="F:phosphatidylinositol binding"/>
    <property type="evidence" value="ECO:0007669"/>
    <property type="project" value="InterPro"/>
</dbReference>
<dbReference type="FunFam" id="1.25.40.90:FF:000008">
    <property type="entry name" value="VHS domain protein"/>
    <property type="match status" value="1"/>
</dbReference>
<dbReference type="GO" id="GO:0006895">
    <property type="term" value="P:Golgi to endosome transport"/>
    <property type="evidence" value="ECO:0000318"/>
    <property type="project" value="GO_Central"/>
</dbReference>
<dbReference type="PANTHER" id="PTHR47180:SF2">
    <property type="entry name" value="ADP-RIBOSYLATION FACTOR-BINDING PROTEIN C1F3.05-RELATED"/>
    <property type="match status" value="1"/>
</dbReference>
<evidence type="ECO:0000259" key="7">
    <source>
        <dbReference type="PROSITE" id="PS50179"/>
    </source>
</evidence>
<dbReference type="PROSITE" id="PS50909">
    <property type="entry name" value="GAT"/>
    <property type="match status" value="1"/>
</dbReference>
<dbReference type="InterPro" id="IPR008153">
    <property type="entry name" value="GAE_dom"/>
</dbReference>
<dbReference type="CDD" id="cd14235">
    <property type="entry name" value="GAT_GGA_fungi"/>
    <property type="match status" value="1"/>
</dbReference>
<dbReference type="RefSeq" id="XP_002174889.1">
    <property type="nucleotide sequence ID" value="XM_002174853.2"/>
</dbReference>
<dbReference type="Gene3D" id="1.25.40.90">
    <property type="match status" value="1"/>
</dbReference>
<proteinExistence type="predicted"/>
<dbReference type="AlphaFoldDB" id="B6K2V6"/>